<name>B9SYR0_RICCO</name>
<organism evidence="1 2">
    <name type="scientific">Ricinus communis</name>
    <name type="common">Castor bean</name>
    <dbReference type="NCBI Taxonomy" id="3988"/>
    <lineage>
        <taxon>Eukaryota</taxon>
        <taxon>Viridiplantae</taxon>
        <taxon>Streptophyta</taxon>
        <taxon>Embryophyta</taxon>
        <taxon>Tracheophyta</taxon>
        <taxon>Spermatophyta</taxon>
        <taxon>Magnoliopsida</taxon>
        <taxon>eudicotyledons</taxon>
        <taxon>Gunneridae</taxon>
        <taxon>Pentapetalae</taxon>
        <taxon>rosids</taxon>
        <taxon>fabids</taxon>
        <taxon>Malpighiales</taxon>
        <taxon>Euphorbiaceae</taxon>
        <taxon>Acalyphoideae</taxon>
        <taxon>Acalypheae</taxon>
        <taxon>Ricinus</taxon>
    </lineage>
</organism>
<dbReference type="EMBL" id="EQ974257">
    <property type="protein sequence ID" value="EEF31249.1"/>
    <property type="molecule type" value="Genomic_DNA"/>
</dbReference>
<sequence>MAPRISWMHTADGLTSFLEPRFCWDACHYPSRDTRTSAHADLGVGTRRESSHPPQASMDYASWLYEALGPMTPETTHHHQADVA</sequence>
<keyword evidence="2" id="KW-1185">Reference proteome</keyword>
<reference evidence="2" key="1">
    <citation type="journal article" date="2010" name="Nat. Biotechnol.">
        <title>Draft genome sequence of the oilseed species Ricinus communis.</title>
        <authorList>
            <person name="Chan A.P."/>
            <person name="Crabtree J."/>
            <person name="Zhao Q."/>
            <person name="Lorenzi H."/>
            <person name="Orvis J."/>
            <person name="Puiu D."/>
            <person name="Melake-Berhan A."/>
            <person name="Jones K.M."/>
            <person name="Redman J."/>
            <person name="Chen G."/>
            <person name="Cahoon E.B."/>
            <person name="Gedil M."/>
            <person name="Stanke M."/>
            <person name="Haas B.J."/>
            <person name="Wortman J.R."/>
            <person name="Fraser-Liggett C.M."/>
            <person name="Ravel J."/>
            <person name="Rabinowicz P.D."/>
        </authorList>
    </citation>
    <scope>NUCLEOTIDE SEQUENCE [LARGE SCALE GENOMIC DNA]</scope>
    <source>
        <strain evidence="2">cv. Hale</strain>
    </source>
</reference>
<proteinExistence type="predicted"/>
<dbReference type="AlphaFoldDB" id="B9SYR0"/>
<accession>B9SYR0</accession>
<protein>
    <submittedName>
        <fullName evidence="1">Uncharacterized protein</fullName>
    </submittedName>
</protein>
<evidence type="ECO:0000313" key="1">
    <source>
        <dbReference type="EMBL" id="EEF31249.1"/>
    </source>
</evidence>
<gene>
    <name evidence="1" type="ORF">RCOM_0035790</name>
</gene>
<dbReference type="Proteomes" id="UP000008311">
    <property type="component" value="Unassembled WGS sequence"/>
</dbReference>
<evidence type="ECO:0000313" key="2">
    <source>
        <dbReference type="Proteomes" id="UP000008311"/>
    </source>
</evidence>
<dbReference type="InParanoid" id="B9SYR0"/>